<dbReference type="OrthoDB" id="7721587at2"/>
<keyword evidence="1" id="KW-1133">Transmembrane helix</keyword>
<gene>
    <name evidence="2" type="ORF">AXI58_10830</name>
</gene>
<name>A0A150FB40_9BACI</name>
<dbReference type="Pfam" id="PF05908">
    <property type="entry name" value="Gamma_PGA_hydro"/>
    <property type="match status" value="1"/>
</dbReference>
<protein>
    <submittedName>
        <fullName evidence="2">Replication protein</fullName>
    </submittedName>
</protein>
<comment type="caution">
    <text evidence="2">The sequence shown here is derived from an EMBL/GenBank/DDBJ whole genome shotgun (WGS) entry which is preliminary data.</text>
</comment>
<keyword evidence="1" id="KW-0812">Transmembrane</keyword>
<reference evidence="3" key="1">
    <citation type="submission" date="2016-02" db="EMBL/GenBank/DDBJ databases">
        <authorList>
            <person name="Dunlap C."/>
        </authorList>
    </citation>
    <scope>NUCLEOTIDE SEQUENCE [LARGE SCALE GENOMIC DNA]</scope>
    <source>
        <strain evidence="3">NRRL B-41092</strain>
    </source>
</reference>
<evidence type="ECO:0000313" key="2">
    <source>
        <dbReference type="EMBL" id="KXZ22462.1"/>
    </source>
</evidence>
<feature type="transmembrane region" description="Helical" evidence="1">
    <location>
        <begin position="53"/>
        <end position="69"/>
    </location>
</feature>
<evidence type="ECO:0000313" key="3">
    <source>
        <dbReference type="Proteomes" id="UP000075430"/>
    </source>
</evidence>
<keyword evidence="1" id="KW-0472">Membrane</keyword>
<organism evidence="2 3">
    <name type="scientific">Bacillus nakamurai</name>
    <dbReference type="NCBI Taxonomy" id="1793963"/>
    <lineage>
        <taxon>Bacteria</taxon>
        <taxon>Bacillati</taxon>
        <taxon>Bacillota</taxon>
        <taxon>Bacilli</taxon>
        <taxon>Bacillales</taxon>
        <taxon>Bacillaceae</taxon>
        <taxon>Bacillus</taxon>
    </lineage>
</organism>
<dbReference type="Proteomes" id="UP000075430">
    <property type="component" value="Unassembled WGS sequence"/>
</dbReference>
<sequence>MEKRVRRIINEGSDKEAEQKKPTKVTLFCRSLQRLKHLYCNINIQMPSITKKGILVLILTFFLLPFLRADAHADTYGSFAELKQNEEPSAFSISTREHDHSILILVIHGGGIEPGTSELAREIAKNRSMYLFEGLKSAGNASLHLTSSHFDEPEAIQMVKEHTSVISLHGFGSDDKKIEIGGTDRKRAEQLADVLKLHGFPAVFLSPTDKYAGVSPNNLANQSVSGLSIQIEMSTGFRKSLFGTFTLKSRMSTQNATFYQFTETISDFINNNYK</sequence>
<dbReference type="STRING" id="1793963.AXI58_10830"/>
<proteinExistence type="predicted"/>
<dbReference type="Gene3D" id="3.40.630.100">
    <property type="entry name" value="Poly-gamma-glutamate hydrolase, zinc-binding motif"/>
    <property type="match status" value="1"/>
</dbReference>
<dbReference type="InterPro" id="IPR008585">
    <property type="entry name" value="Gamma_PGA_hydro"/>
</dbReference>
<evidence type="ECO:0000256" key="1">
    <source>
        <dbReference type="SAM" id="Phobius"/>
    </source>
</evidence>
<keyword evidence="3" id="KW-1185">Reference proteome</keyword>
<accession>A0A150FB40</accession>
<dbReference type="RefSeq" id="WP_061520804.1">
    <property type="nucleotide sequence ID" value="NZ_JARLZY010000033.1"/>
</dbReference>
<dbReference type="InterPro" id="IPR038128">
    <property type="entry name" value="Gamma_PGA_hydro_sf"/>
</dbReference>
<dbReference type="AlphaFoldDB" id="A0A150FB40"/>
<dbReference type="EMBL" id="LSBA01000005">
    <property type="protein sequence ID" value="KXZ22462.1"/>
    <property type="molecule type" value="Genomic_DNA"/>
</dbReference>